<dbReference type="GO" id="GO:0008168">
    <property type="term" value="F:methyltransferase activity"/>
    <property type="evidence" value="ECO:0007669"/>
    <property type="project" value="UniProtKB-KW"/>
</dbReference>
<dbReference type="Proteomes" id="UP001246244">
    <property type="component" value="Unassembled WGS sequence"/>
</dbReference>
<dbReference type="CDD" id="cd02440">
    <property type="entry name" value="AdoMet_MTases"/>
    <property type="match status" value="1"/>
</dbReference>
<evidence type="ECO:0000313" key="5">
    <source>
        <dbReference type="EMBL" id="MDR7666827.1"/>
    </source>
</evidence>
<dbReference type="Gene3D" id="2.20.25.110">
    <property type="entry name" value="S-adenosyl-L-methionine-dependent methyltransferases"/>
    <property type="match status" value="1"/>
</dbReference>
<dbReference type="RefSeq" id="WP_310576856.1">
    <property type="nucleotide sequence ID" value="NZ_JAVKPK010000070.1"/>
</dbReference>
<evidence type="ECO:0000256" key="1">
    <source>
        <dbReference type="ARBA" id="ARBA00022603"/>
    </source>
</evidence>
<evidence type="ECO:0000256" key="3">
    <source>
        <dbReference type="ARBA" id="ARBA00022691"/>
    </source>
</evidence>
<dbReference type="GO" id="GO:0032259">
    <property type="term" value="P:methylation"/>
    <property type="evidence" value="ECO:0007669"/>
    <property type="project" value="UniProtKB-KW"/>
</dbReference>
<organism evidence="5 6">
    <name type="scientific">Methanosarcina baikalica</name>
    <dbReference type="NCBI Taxonomy" id="3073890"/>
    <lineage>
        <taxon>Archaea</taxon>
        <taxon>Methanobacteriati</taxon>
        <taxon>Methanobacteriota</taxon>
        <taxon>Stenosarchaea group</taxon>
        <taxon>Methanomicrobia</taxon>
        <taxon>Methanosarcinales</taxon>
        <taxon>Methanosarcinaceae</taxon>
        <taxon>Methanosarcina</taxon>
    </lineage>
</organism>
<feature type="domain" description="Methyltransferase" evidence="4">
    <location>
        <begin position="39"/>
        <end position="133"/>
    </location>
</feature>
<name>A0ABU2D4G4_9EURY</name>
<evidence type="ECO:0000313" key="6">
    <source>
        <dbReference type="Proteomes" id="UP001246244"/>
    </source>
</evidence>
<gene>
    <name evidence="5" type="ORF">RG963_13780</name>
</gene>
<evidence type="ECO:0000256" key="2">
    <source>
        <dbReference type="ARBA" id="ARBA00022679"/>
    </source>
</evidence>
<dbReference type="InterPro" id="IPR029063">
    <property type="entry name" value="SAM-dependent_MTases_sf"/>
</dbReference>
<keyword evidence="6" id="KW-1185">Reference proteome</keyword>
<comment type="caution">
    <text evidence="5">The sequence shown here is derived from an EMBL/GenBank/DDBJ whole genome shotgun (WGS) entry which is preliminary data.</text>
</comment>
<keyword evidence="1 5" id="KW-0489">Methyltransferase</keyword>
<proteinExistence type="predicted"/>
<accession>A0ABU2D4G4</accession>
<dbReference type="SUPFAM" id="SSF53335">
    <property type="entry name" value="S-adenosyl-L-methionine-dependent methyltransferases"/>
    <property type="match status" value="1"/>
</dbReference>
<keyword evidence="2 5" id="KW-0808">Transferase</keyword>
<dbReference type="EC" id="2.1.-.-" evidence="5"/>
<dbReference type="PANTHER" id="PTHR43464:SF19">
    <property type="entry name" value="UBIQUINONE BIOSYNTHESIS O-METHYLTRANSFERASE, MITOCHONDRIAL"/>
    <property type="match status" value="1"/>
</dbReference>
<reference evidence="6" key="1">
    <citation type="submission" date="2023-07" db="EMBL/GenBank/DDBJ databases">
        <title>Whole-genome sequencing of a new Methanosarcina sp. Z-7115.</title>
        <authorList>
            <person name="Zhilina T.N."/>
            <person name="Merkel A.Y."/>
        </authorList>
    </citation>
    <scope>NUCLEOTIDE SEQUENCE [LARGE SCALE GENOMIC DNA]</scope>
    <source>
        <strain evidence="6">Z-7115</strain>
    </source>
</reference>
<sequence length="182" mass="20435">MLEAHLDQEHNGASRKIAEIEKTICHLTASGILKTGDMVLDLGCGPGLYSSRLGREGMKATGIDISQLSVDYARSQAEKEGLDIEYICADFFNIEYEETFDIVLQVYGEICTFSDEKLSLLLNLIHRALKNNGIFIFDVSTRTLRLREGLKNRWYVSEGGSGGRKNTLYWKRGSITRKMMSG</sequence>
<dbReference type="EMBL" id="JAVKPK010000070">
    <property type="protein sequence ID" value="MDR7666827.1"/>
    <property type="molecule type" value="Genomic_DNA"/>
</dbReference>
<dbReference type="InterPro" id="IPR041698">
    <property type="entry name" value="Methyltransf_25"/>
</dbReference>
<dbReference type="Pfam" id="PF13649">
    <property type="entry name" value="Methyltransf_25"/>
    <property type="match status" value="1"/>
</dbReference>
<dbReference type="PANTHER" id="PTHR43464">
    <property type="entry name" value="METHYLTRANSFERASE"/>
    <property type="match status" value="1"/>
</dbReference>
<evidence type="ECO:0000259" key="4">
    <source>
        <dbReference type="Pfam" id="PF13649"/>
    </source>
</evidence>
<dbReference type="Gene3D" id="3.40.50.150">
    <property type="entry name" value="Vaccinia Virus protein VP39"/>
    <property type="match status" value="1"/>
</dbReference>
<protein>
    <submittedName>
        <fullName evidence="5">Class I SAM-dependent methyltransferase</fullName>
        <ecNumber evidence="5">2.1.-.-</ecNumber>
    </submittedName>
</protein>
<keyword evidence="3" id="KW-0949">S-adenosyl-L-methionine</keyword>